<proteinExistence type="predicted"/>
<dbReference type="OrthoDB" id="2924818at2759"/>
<feature type="compositionally biased region" description="Low complexity" evidence="5">
    <location>
        <begin position="202"/>
        <end position="221"/>
    </location>
</feature>
<evidence type="ECO:0000256" key="4">
    <source>
        <dbReference type="PIRSR" id="PIRSR617939-2"/>
    </source>
</evidence>
<dbReference type="GeneID" id="27327414"/>
<keyword evidence="7" id="KW-1185">Reference proteome</keyword>
<accession>A0A0D2A4J3</accession>
<protein>
    <recommendedName>
        <fullName evidence="1">gamma-glutamylcyclotransferase</fullName>
        <ecNumber evidence="1">4.3.2.9</ecNumber>
    </recommendedName>
</protein>
<evidence type="ECO:0000313" key="7">
    <source>
        <dbReference type="Proteomes" id="UP000053328"/>
    </source>
</evidence>
<dbReference type="EMBL" id="KN847492">
    <property type="protein sequence ID" value="KIW19757.1"/>
    <property type="molecule type" value="Genomic_DNA"/>
</dbReference>
<dbReference type="CDD" id="cd06661">
    <property type="entry name" value="GGCT_like"/>
    <property type="match status" value="1"/>
</dbReference>
<dbReference type="PANTHER" id="PTHR12935">
    <property type="entry name" value="GAMMA-GLUTAMYLCYCLOTRANSFERASE"/>
    <property type="match status" value="1"/>
</dbReference>
<dbReference type="AlphaFoldDB" id="A0A0D2A4J3"/>
<dbReference type="Gene3D" id="3.10.490.10">
    <property type="entry name" value="Gamma-glutamyl cyclotransferase-like"/>
    <property type="match status" value="1"/>
</dbReference>
<feature type="binding site" evidence="4">
    <location>
        <begin position="29"/>
        <end position="34"/>
    </location>
    <ligand>
        <name>substrate</name>
    </ligand>
</feature>
<evidence type="ECO:0000256" key="5">
    <source>
        <dbReference type="SAM" id="MobiDB-lite"/>
    </source>
</evidence>
<dbReference type="GO" id="GO:0003839">
    <property type="term" value="F:gamma-glutamylcyclotransferase activity"/>
    <property type="evidence" value="ECO:0007669"/>
    <property type="project" value="UniProtKB-EC"/>
</dbReference>
<feature type="region of interest" description="Disordered" evidence="5">
    <location>
        <begin position="193"/>
        <end position="221"/>
    </location>
</feature>
<feature type="compositionally biased region" description="Polar residues" evidence="5">
    <location>
        <begin position="1"/>
        <end position="10"/>
    </location>
</feature>
<evidence type="ECO:0000256" key="2">
    <source>
        <dbReference type="ARBA" id="ARBA00023239"/>
    </source>
</evidence>
<sequence>MATQSTTNPAVANGVSSSPTTSSRTGTFYFAYGSNLSPVQMSLRLQHSPSSSVPVAIARLDNHAWIICKRGYANVVALPEGGSQNVQQLPSAQEASLATAAVSPHNEDPSTSSSEPPEDSESVVWGVLYNMHPTDEARLDLYEGHNEARNPTPVPNTDKDTVHIKSHLQGGWDYNKHYLPVTVTKWLRGPKEYGVGQDSGSDSDFSPVEESSSSPSSPSPSVVRALVYVDEFRTEPGKIVHEYIGRMNRAIQESVGLGIPAAWVDKVMRKFIPEGIYVEDHAYVGTDEGYVEGEGDEEDLQRREERRQGQEQQQRRRRQE</sequence>
<dbReference type="EC" id="4.3.2.9" evidence="1"/>
<dbReference type="SUPFAM" id="SSF110857">
    <property type="entry name" value="Gamma-glutamyl cyclotransferase-like"/>
    <property type="match status" value="1"/>
</dbReference>
<organism evidence="6 7">
    <name type="scientific">Exophiala spinifera</name>
    <dbReference type="NCBI Taxonomy" id="91928"/>
    <lineage>
        <taxon>Eukaryota</taxon>
        <taxon>Fungi</taxon>
        <taxon>Dikarya</taxon>
        <taxon>Ascomycota</taxon>
        <taxon>Pezizomycotina</taxon>
        <taxon>Eurotiomycetes</taxon>
        <taxon>Chaetothyriomycetidae</taxon>
        <taxon>Chaetothyriales</taxon>
        <taxon>Herpotrichiellaceae</taxon>
        <taxon>Exophiala</taxon>
    </lineage>
</organism>
<reference evidence="6 7" key="1">
    <citation type="submission" date="2015-01" db="EMBL/GenBank/DDBJ databases">
        <title>The Genome Sequence of Exophiala spinifera CBS89968.</title>
        <authorList>
            <consortium name="The Broad Institute Genomics Platform"/>
            <person name="Cuomo C."/>
            <person name="de Hoog S."/>
            <person name="Gorbushina A."/>
            <person name="Stielow B."/>
            <person name="Teixiera M."/>
            <person name="Abouelleil A."/>
            <person name="Chapman S.B."/>
            <person name="Priest M."/>
            <person name="Young S.K."/>
            <person name="Wortman J."/>
            <person name="Nusbaum C."/>
            <person name="Birren B."/>
        </authorList>
    </citation>
    <scope>NUCLEOTIDE SEQUENCE [LARGE SCALE GENOMIC DNA]</scope>
    <source>
        <strain evidence="6 7">CBS 89968</strain>
    </source>
</reference>
<gene>
    <name evidence="6" type="ORF">PV08_00331</name>
</gene>
<dbReference type="PANTHER" id="PTHR12935:SF0">
    <property type="entry name" value="GAMMA-GLUTAMYLCYCLOTRANSFERASE"/>
    <property type="match status" value="1"/>
</dbReference>
<evidence type="ECO:0000256" key="3">
    <source>
        <dbReference type="PIRSR" id="PIRSR617939-1"/>
    </source>
</evidence>
<dbReference type="STRING" id="91928.A0A0D2A4J3"/>
<feature type="compositionally biased region" description="Acidic residues" evidence="5">
    <location>
        <begin position="289"/>
        <end position="299"/>
    </location>
</feature>
<dbReference type="InterPro" id="IPR017939">
    <property type="entry name" value="G-Glutamylcylcotransferase"/>
</dbReference>
<dbReference type="RefSeq" id="XP_016239973.1">
    <property type="nucleotide sequence ID" value="XM_016374697.1"/>
</dbReference>
<feature type="compositionally biased region" description="Basic and acidic residues" evidence="5">
    <location>
        <begin position="300"/>
        <end position="309"/>
    </location>
</feature>
<feature type="region of interest" description="Disordered" evidence="5">
    <location>
        <begin position="87"/>
        <end position="121"/>
    </location>
</feature>
<feature type="region of interest" description="Disordered" evidence="5">
    <location>
        <begin position="283"/>
        <end position="320"/>
    </location>
</feature>
<dbReference type="InterPro" id="IPR013024">
    <property type="entry name" value="GGCT-like"/>
</dbReference>
<dbReference type="Proteomes" id="UP000053328">
    <property type="component" value="Unassembled WGS sequence"/>
</dbReference>
<dbReference type="HOGENOM" id="CLU_048475_1_0_1"/>
<keyword evidence="2" id="KW-0456">Lyase</keyword>
<dbReference type="InterPro" id="IPR036568">
    <property type="entry name" value="GGCT-like_sf"/>
</dbReference>
<feature type="region of interest" description="Disordered" evidence="5">
    <location>
        <begin position="1"/>
        <end position="22"/>
    </location>
</feature>
<dbReference type="VEuPathDB" id="FungiDB:PV08_00331"/>
<evidence type="ECO:0000313" key="6">
    <source>
        <dbReference type="EMBL" id="KIW19757.1"/>
    </source>
</evidence>
<evidence type="ECO:0000256" key="1">
    <source>
        <dbReference type="ARBA" id="ARBA00012346"/>
    </source>
</evidence>
<feature type="active site" description="Proton acceptor" evidence="3">
    <location>
        <position position="143"/>
    </location>
</feature>
<name>A0A0D2A4J3_9EURO</name>
<feature type="compositionally biased region" description="Polar residues" evidence="5">
    <location>
        <begin position="87"/>
        <end position="96"/>
    </location>
</feature>